<dbReference type="GeneID" id="20038291"/>
<dbReference type="AlphaFoldDB" id="W7A0J0"/>
<dbReference type="VEuPathDB" id="PlasmoDB:C922_03017"/>
<feature type="compositionally biased region" description="Polar residues" evidence="1">
    <location>
        <begin position="24"/>
        <end position="36"/>
    </location>
</feature>
<proteinExistence type="predicted"/>
<evidence type="ECO:0000313" key="3">
    <source>
        <dbReference type="Proteomes" id="UP000030640"/>
    </source>
</evidence>
<accession>W7A0J0</accession>
<keyword evidence="3" id="KW-1185">Reference proteome</keyword>
<dbReference type="Proteomes" id="UP000030640">
    <property type="component" value="Unassembled WGS sequence"/>
</dbReference>
<sequence>MQSYQDCKNAKRQNDQAAKLNVRMETSSSQEASASNPPFEGSRKIARRPQRVARCTPNGICILG</sequence>
<name>W7A0J0_9APIC</name>
<dbReference type="EMBL" id="KI965470">
    <property type="protein sequence ID" value="EUD66692.1"/>
    <property type="molecule type" value="Genomic_DNA"/>
</dbReference>
<organism evidence="2 3">
    <name type="scientific">Plasmodium inui San Antonio 1</name>
    <dbReference type="NCBI Taxonomy" id="1237626"/>
    <lineage>
        <taxon>Eukaryota</taxon>
        <taxon>Sar</taxon>
        <taxon>Alveolata</taxon>
        <taxon>Apicomplexa</taxon>
        <taxon>Aconoidasida</taxon>
        <taxon>Haemosporida</taxon>
        <taxon>Plasmodiidae</taxon>
        <taxon>Plasmodium</taxon>
        <taxon>Plasmodium (Plasmodium)</taxon>
    </lineage>
</organism>
<protein>
    <submittedName>
        <fullName evidence="2">Uncharacterized protein</fullName>
    </submittedName>
</protein>
<gene>
    <name evidence="2" type="ORF">C922_03017</name>
</gene>
<feature type="region of interest" description="Disordered" evidence="1">
    <location>
        <begin position="1"/>
        <end position="50"/>
    </location>
</feature>
<evidence type="ECO:0000313" key="2">
    <source>
        <dbReference type="EMBL" id="EUD66692.1"/>
    </source>
</evidence>
<evidence type="ECO:0000256" key="1">
    <source>
        <dbReference type="SAM" id="MobiDB-lite"/>
    </source>
</evidence>
<reference evidence="2 3" key="1">
    <citation type="submission" date="2013-02" db="EMBL/GenBank/DDBJ databases">
        <title>The Genome Sequence of Plasmodium inui San Antonio 1.</title>
        <authorList>
            <consortium name="The Broad Institute Genome Sequencing Platform"/>
            <consortium name="The Broad Institute Genome Sequencing Center for Infectious Disease"/>
            <person name="Neafsey D."/>
            <person name="Cheeseman I."/>
            <person name="Volkman S."/>
            <person name="Adams J."/>
            <person name="Walker B."/>
            <person name="Young S.K."/>
            <person name="Zeng Q."/>
            <person name="Gargeya S."/>
            <person name="Fitzgerald M."/>
            <person name="Haas B."/>
            <person name="Abouelleil A."/>
            <person name="Alvarado L."/>
            <person name="Arachchi H.M."/>
            <person name="Berlin A.M."/>
            <person name="Chapman S.B."/>
            <person name="Dewar J."/>
            <person name="Goldberg J."/>
            <person name="Griggs A."/>
            <person name="Gujja S."/>
            <person name="Hansen M."/>
            <person name="Howarth C."/>
            <person name="Imamovic A."/>
            <person name="Larimer J."/>
            <person name="McCowan C."/>
            <person name="Murphy C."/>
            <person name="Neiman D."/>
            <person name="Pearson M."/>
            <person name="Priest M."/>
            <person name="Roberts A."/>
            <person name="Saif S."/>
            <person name="Shea T."/>
            <person name="Sisk P."/>
            <person name="Sykes S."/>
            <person name="Wortman J."/>
            <person name="Nusbaum C."/>
            <person name="Birren B."/>
        </authorList>
    </citation>
    <scope>NUCLEOTIDE SEQUENCE [LARGE SCALE GENOMIC DNA]</scope>
    <source>
        <strain evidence="2 3">San Antonio 1</strain>
    </source>
</reference>
<dbReference type="RefSeq" id="XP_008816833.1">
    <property type="nucleotide sequence ID" value="XM_008818611.1"/>
</dbReference>